<dbReference type="Gene3D" id="3.10.180.10">
    <property type="entry name" value="2,3-Dihydroxybiphenyl 1,2-Dioxygenase, domain 1"/>
    <property type="match status" value="1"/>
</dbReference>
<accession>A0AAW6LK76</accession>
<dbReference type="Proteomes" id="UP001217325">
    <property type="component" value="Unassembled WGS sequence"/>
</dbReference>
<evidence type="ECO:0000313" key="3">
    <source>
        <dbReference type="Proteomes" id="UP001217325"/>
    </source>
</evidence>
<dbReference type="AlphaFoldDB" id="A0AAW6LK76"/>
<dbReference type="EMBL" id="JARDXE010000011">
    <property type="protein sequence ID" value="MDE8646929.1"/>
    <property type="molecule type" value="Genomic_DNA"/>
</dbReference>
<evidence type="ECO:0000256" key="1">
    <source>
        <dbReference type="ARBA" id="ARBA00022723"/>
    </source>
</evidence>
<organism evidence="2 3">
    <name type="scientific">Rhodococcus qingshengii</name>
    <dbReference type="NCBI Taxonomy" id="334542"/>
    <lineage>
        <taxon>Bacteria</taxon>
        <taxon>Bacillati</taxon>
        <taxon>Actinomycetota</taxon>
        <taxon>Actinomycetes</taxon>
        <taxon>Mycobacteriales</taxon>
        <taxon>Nocardiaceae</taxon>
        <taxon>Rhodococcus</taxon>
        <taxon>Rhodococcus erythropolis group</taxon>
    </lineage>
</organism>
<proteinExistence type="predicted"/>
<dbReference type="GO" id="GO:0046491">
    <property type="term" value="P:L-methylmalonyl-CoA metabolic process"/>
    <property type="evidence" value="ECO:0007669"/>
    <property type="project" value="TreeGrafter"/>
</dbReference>
<dbReference type="SUPFAM" id="SSF54593">
    <property type="entry name" value="Glyoxalase/Bleomycin resistance protein/Dihydroxybiphenyl dioxygenase"/>
    <property type="match status" value="1"/>
</dbReference>
<keyword evidence="1" id="KW-0479">Metal-binding</keyword>
<dbReference type="InterPro" id="IPR029068">
    <property type="entry name" value="Glyas_Bleomycin-R_OHBP_Dase"/>
</dbReference>
<dbReference type="InterPro" id="IPR051785">
    <property type="entry name" value="MMCE/EMCE_epimerase"/>
</dbReference>
<comment type="caution">
    <text evidence="2">The sequence shown here is derived from an EMBL/GenBank/DDBJ whole genome shotgun (WGS) entry which is preliminary data.</text>
</comment>
<reference evidence="2" key="1">
    <citation type="submission" date="2023-02" db="EMBL/GenBank/DDBJ databases">
        <title>A novel hydrolase synthesized by Rhodococcus erythropolis HQ is responsible for the detoxification of Zearalenone.</title>
        <authorList>
            <person name="Hu J."/>
            <person name="Xu J."/>
        </authorList>
    </citation>
    <scope>NUCLEOTIDE SEQUENCE</scope>
    <source>
        <strain evidence="2">HQ</strain>
    </source>
</reference>
<gene>
    <name evidence="2" type="ORF">PXH69_18340</name>
</gene>
<evidence type="ECO:0000313" key="2">
    <source>
        <dbReference type="EMBL" id="MDE8646929.1"/>
    </source>
</evidence>
<name>A0AAW6LK76_RHOSG</name>
<dbReference type="GO" id="GO:0046872">
    <property type="term" value="F:metal ion binding"/>
    <property type="evidence" value="ECO:0007669"/>
    <property type="project" value="UniProtKB-KW"/>
</dbReference>
<dbReference type="PANTHER" id="PTHR43048:SF3">
    <property type="entry name" value="METHYLMALONYL-COA EPIMERASE, MITOCHONDRIAL"/>
    <property type="match status" value="1"/>
</dbReference>
<dbReference type="GO" id="GO:0004493">
    <property type="term" value="F:methylmalonyl-CoA epimerase activity"/>
    <property type="evidence" value="ECO:0007669"/>
    <property type="project" value="TreeGrafter"/>
</dbReference>
<protein>
    <submittedName>
        <fullName evidence="2">VOC family protein</fullName>
    </submittedName>
</protein>
<sequence length="169" mass="18484">MIGVKADSLPEPLRGNPVAQIAMIVPDLESAVALWSGILGRDDWSIYTYGPDNVPELSYRGEEGRFGMRLAFVGVGPQIELIELLEGPSSYHEWHSRHGFGLHHLGFVVPSIKDAMIEMAEHDLDLIQSGYGYGANGDGGFAYYDTQDSVGAIVELIEVPSIRRPSEVL</sequence>
<dbReference type="Pfam" id="PF13669">
    <property type="entry name" value="Glyoxalase_4"/>
    <property type="match status" value="1"/>
</dbReference>
<dbReference type="PANTHER" id="PTHR43048">
    <property type="entry name" value="METHYLMALONYL-COA EPIMERASE"/>
    <property type="match status" value="1"/>
</dbReference>
<dbReference type="RefSeq" id="WP_037130945.1">
    <property type="nucleotide sequence ID" value="NZ_FMBB01000011.1"/>
</dbReference>